<feature type="transmembrane region" description="Helical" evidence="7">
    <location>
        <begin position="104"/>
        <end position="126"/>
    </location>
</feature>
<keyword evidence="4 7" id="KW-1133">Transmembrane helix</keyword>
<keyword evidence="3 7" id="KW-0812">Transmembrane</keyword>
<evidence type="ECO:0000313" key="9">
    <source>
        <dbReference type="Proteomes" id="UP000279259"/>
    </source>
</evidence>
<comment type="subcellular location">
    <subcellularLocation>
        <location evidence="1">Membrane</location>
        <topology evidence="1">Multi-pass membrane protein</topology>
    </subcellularLocation>
</comment>
<evidence type="ECO:0000256" key="2">
    <source>
        <dbReference type="ARBA" id="ARBA00022448"/>
    </source>
</evidence>
<dbReference type="GO" id="GO:0016020">
    <property type="term" value="C:membrane"/>
    <property type="evidence" value="ECO:0007669"/>
    <property type="project" value="UniProtKB-SubCell"/>
</dbReference>
<reference evidence="8 9" key="1">
    <citation type="submission" date="2018-11" db="EMBL/GenBank/DDBJ databases">
        <title>Genome sequence of Saitozyma podzolica DSM 27192.</title>
        <authorList>
            <person name="Aliyu H."/>
            <person name="Gorte O."/>
            <person name="Ochsenreither K."/>
        </authorList>
    </citation>
    <scope>NUCLEOTIDE SEQUENCE [LARGE SCALE GENOMIC DNA]</scope>
    <source>
        <strain evidence="8 9">DSM 27192</strain>
    </source>
</reference>
<comment type="caution">
    <text evidence="8">The sequence shown here is derived from an EMBL/GenBank/DDBJ whole genome shotgun (WGS) entry which is preliminary data.</text>
</comment>
<sequence length="256" mass="27661">MSSKDAVAGQNGDVKPESEYVDHATGQKGAADEYAYVEDTPEEKQLVRKIDRHLLPMLWVMYIFNYIDRTNIGNAKTGGIKRISSSPRPTTSSCCQSSSSRPSIFLPAIMFIWGCMSIGVKGVNSFGGMHAELSKRVAMFYTASLISGAFGGLLAGGIISGLEGVGGTRGWKWLFIIEGLVTVVLAIIAFFVLPDYPTTTKLLTEEEKRLALIRIAAGNVGAGEENILTHKQAFMASVKDIRTWSASQSSIAMSSH</sequence>
<dbReference type="PANTHER" id="PTHR43791">
    <property type="entry name" value="PERMEASE-RELATED"/>
    <property type="match status" value="1"/>
</dbReference>
<dbReference type="PANTHER" id="PTHR43791:SF36">
    <property type="entry name" value="TRANSPORTER, PUTATIVE (AFU_ORTHOLOGUE AFUA_6G08340)-RELATED"/>
    <property type="match status" value="1"/>
</dbReference>
<dbReference type="Gene3D" id="1.20.1250.20">
    <property type="entry name" value="MFS general substrate transporter like domains"/>
    <property type="match status" value="1"/>
</dbReference>
<gene>
    <name evidence="8" type="ORF">EHS25_004829</name>
</gene>
<dbReference type="EMBL" id="RSCD01000020">
    <property type="protein sequence ID" value="RSH85433.1"/>
    <property type="molecule type" value="Genomic_DNA"/>
</dbReference>
<keyword evidence="2" id="KW-0813">Transport</keyword>
<evidence type="ECO:0000256" key="4">
    <source>
        <dbReference type="ARBA" id="ARBA00022989"/>
    </source>
</evidence>
<evidence type="ECO:0000313" key="8">
    <source>
        <dbReference type="EMBL" id="RSH85433.1"/>
    </source>
</evidence>
<feature type="transmembrane region" description="Helical" evidence="7">
    <location>
        <begin position="171"/>
        <end position="193"/>
    </location>
</feature>
<dbReference type="AlphaFoldDB" id="A0A427Y324"/>
<dbReference type="OrthoDB" id="2985014at2759"/>
<organism evidence="8 9">
    <name type="scientific">Saitozyma podzolica</name>
    <dbReference type="NCBI Taxonomy" id="1890683"/>
    <lineage>
        <taxon>Eukaryota</taxon>
        <taxon>Fungi</taxon>
        <taxon>Dikarya</taxon>
        <taxon>Basidiomycota</taxon>
        <taxon>Agaricomycotina</taxon>
        <taxon>Tremellomycetes</taxon>
        <taxon>Tremellales</taxon>
        <taxon>Trimorphomycetaceae</taxon>
        <taxon>Saitozyma</taxon>
    </lineage>
</organism>
<feature type="transmembrane region" description="Helical" evidence="7">
    <location>
        <begin position="138"/>
        <end position="159"/>
    </location>
</feature>
<dbReference type="InterPro" id="IPR036259">
    <property type="entry name" value="MFS_trans_sf"/>
</dbReference>
<accession>A0A427Y324</accession>
<evidence type="ECO:0000256" key="5">
    <source>
        <dbReference type="ARBA" id="ARBA00023136"/>
    </source>
</evidence>
<dbReference type="STRING" id="1890683.A0A427Y324"/>
<feature type="region of interest" description="Disordered" evidence="6">
    <location>
        <begin position="1"/>
        <end position="28"/>
    </location>
</feature>
<protein>
    <recommendedName>
        <fullName evidence="10">Major facilitator superfamily (MFS) profile domain-containing protein</fullName>
    </recommendedName>
</protein>
<evidence type="ECO:0008006" key="10">
    <source>
        <dbReference type="Google" id="ProtNLM"/>
    </source>
</evidence>
<dbReference type="SUPFAM" id="SSF103473">
    <property type="entry name" value="MFS general substrate transporter"/>
    <property type="match status" value="1"/>
</dbReference>
<evidence type="ECO:0000256" key="3">
    <source>
        <dbReference type="ARBA" id="ARBA00022692"/>
    </source>
</evidence>
<keyword evidence="5 7" id="KW-0472">Membrane</keyword>
<dbReference type="GO" id="GO:0022857">
    <property type="term" value="F:transmembrane transporter activity"/>
    <property type="evidence" value="ECO:0007669"/>
    <property type="project" value="TreeGrafter"/>
</dbReference>
<evidence type="ECO:0000256" key="6">
    <source>
        <dbReference type="SAM" id="MobiDB-lite"/>
    </source>
</evidence>
<evidence type="ECO:0000256" key="1">
    <source>
        <dbReference type="ARBA" id="ARBA00004141"/>
    </source>
</evidence>
<name>A0A427Y324_9TREE</name>
<keyword evidence="9" id="KW-1185">Reference proteome</keyword>
<proteinExistence type="predicted"/>
<evidence type="ECO:0000256" key="7">
    <source>
        <dbReference type="SAM" id="Phobius"/>
    </source>
</evidence>
<dbReference type="Proteomes" id="UP000279259">
    <property type="component" value="Unassembled WGS sequence"/>
</dbReference>